<evidence type="ECO:0000256" key="2">
    <source>
        <dbReference type="SAM" id="Phobius"/>
    </source>
</evidence>
<protein>
    <submittedName>
        <fullName evidence="3">Uncharacterized protein</fullName>
    </submittedName>
</protein>
<evidence type="ECO:0000313" key="3">
    <source>
        <dbReference type="EMBL" id="CAH1955943.1"/>
    </source>
</evidence>
<dbReference type="EMBL" id="CAKOFQ010006663">
    <property type="protein sequence ID" value="CAH1955943.1"/>
    <property type="molecule type" value="Genomic_DNA"/>
</dbReference>
<feature type="region of interest" description="Disordered" evidence="1">
    <location>
        <begin position="207"/>
        <end position="230"/>
    </location>
</feature>
<evidence type="ECO:0000313" key="4">
    <source>
        <dbReference type="Proteomes" id="UP001152888"/>
    </source>
</evidence>
<keyword evidence="2" id="KW-0472">Membrane</keyword>
<dbReference type="OrthoDB" id="5977855at2759"/>
<proteinExistence type="predicted"/>
<evidence type="ECO:0000256" key="1">
    <source>
        <dbReference type="SAM" id="MobiDB-lite"/>
    </source>
</evidence>
<gene>
    <name evidence="3" type="ORF">ACAOBT_LOCUS1346</name>
</gene>
<feature type="region of interest" description="Disordered" evidence="1">
    <location>
        <begin position="154"/>
        <end position="183"/>
    </location>
</feature>
<name>A0A9P0JQS1_ACAOB</name>
<dbReference type="Proteomes" id="UP001152888">
    <property type="component" value="Unassembled WGS sequence"/>
</dbReference>
<sequence>MCNIGRGSWNSVNRGKIKATGFIITIFCLTVVSKLLILICVLSFCYKQYKTSRKCDCDPGNSDMLEQILVCEDMPSDECICKDVFENTIKSKTSIQKDGYIARSSSRKTIQYYPGETIADDKSLESEKSKSQAEQTKQDVVMQAEHYETFAERAGVRSSATDSAEISFPTDTDETTMTTDVDEEEEEYELSGSCRCFRHNDGVCTCGEETEDYTPSLQESKTSKSKTSTS</sequence>
<keyword evidence="2" id="KW-0812">Transmembrane</keyword>
<organism evidence="3 4">
    <name type="scientific">Acanthoscelides obtectus</name>
    <name type="common">Bean weevil</name>
    <name type="synonym">Bruchus obtectus</name>
    <dbReference type="NCBI Taxonomy" id="200917"/>
    <lineage>
        <taxon>Eukaryota</taxon>
        <taxon>Metazoa</taxon>
        <taxon>Ecdysozoa</taxon>
        <taxon>Arthropoda</taxon>
        <taxon>Hexapoda</taxon>
        <taxon>Insecta</taxon>
        <taxon>Pterygota</taxon>
        <taxon>Neoptera</taxon>
        <taxon>Endopterygota</taxon>
        <taxon>Coleoptera</taxon>
        <taxon>Polyphaga</taxon>
        <taxon>Cucujiformia</taxon>
        <taxon>Chrysomeloidea</taxon>
        <taxon>Chrysomelidae</taxon>
        <taxon>Bruchinae</taxon>
        <taxon>Bruchini</taxon>
        <taxon>Acanthoscelides</taxon>
    </lineage>
</organism>
<dbReference type="AlphaFoldDB" id="A0A9P0JQS1"/>
<reference evidence="3" key="1">
    <citation type="submission" date="2022-03" db="EMBL/GenBank/DDBJ databases">
        <authorList>
            <person name="Sayadi A."/>
        </authorList>
    </citation>
    <scope>NUCLEOTIDE SEQUENCE</scope>
</reference>
<keyword evidence="2" id="KW-1133">Transmembrane helix</keyword>
<accession>A0A9P0JQS1</accession>
<feature type="transmembrane region" description="Helical" evidence="2">
    <location>
        <begin position="21"/>
        <end position="44"/>
    </location>
</feature>
<keyword evidence="4" id="KW-1185">Reference proteome</keyword>
<comment type="caution">
    <text evidence="3">The sequence shown here is derived from an EMBL/GenBank/DDBJ whole genome shotgun (WGS) entry which is preliminary data.</text>
</comment>